<dbReference type="Gene3D" id="3.40.50.1000">
    <property type="entry name" value="HAD superfamily/HAD-like"/>
    <property type="match status" value="1"/>
</dbReference>
<dbReference type="InterPro" id="IPR050582">
    <property type="entry name" value="HAD-like_SerB"/>
</dbReference>
<dbReference type="PATRIC" id="fig|883158.3.peg.1525"/>
<proteinExistence type="predicted"/>
<evidence type="ECO:0000313" key="2">
    <source>
        <dbReference type="EMBL" id="EHO68745.1"/>
    </source>
</evidence>
<gene>
    <name evidence="2" type="ORF">HMPREF9140_01527</name>
</gene>
<accession>H1Q3N9</accession>
<dbReference type="NCBIfam" id="TIGR01488">
    <property type="entry name" value="HAD-SF-IB"/>
    <property type="match status" value="1"/>
</dbReference>
<dbReference type="PANTHER" id="PTHR43344:SF14">
    <property type="entry name" value="HAD-IB FAMILY HYDROLASE"/>
    <property type="match status" value="1"/>
</dbReference>
<organism evidence="2 3">
    <name type="scientific">Prevotella micans F0438</name>
    <dbReference type="NCBI Taxonomy" id="883158"/>
    <lineage>
        <taxon>Bacteria</taxon>
        <taxon>Pseudomonadati</taxon>
        <taxon>Bacteroidota</taxon>
        <taxon>Bacteroidia</taxon>
        <taxon>Bacteroidales</taxon>
        <taxon>Prevotellaceae</taxon>
        <taxon>Prevotella</taxon>
    </lineage>
</organism>
<dbReference type="GO" id="GO:0006564">
    <property type="term" value="P:L-serine biosynthetic process"/>
    <property type="evidence" value="ECO:0007669"/>
    <property type="project" value="TreeGrafter"/>
</dbReference>
<dbReference type="InterPro" id="IPR036412">
    <property type="entry name" value="HAD-like_sf"/>
</dbReference>
<reference evidence="2 3" key="1">
    <citation type="submission" date="2011-12" db="EMBL/GenBank/DDBJ databases">
        <title>The Genome Sequence of Prevotella micans F0438.</title>
        <authorList>
            <consortium name="The Broad Institute Genome Sequencing Platform"/>
            <person name="Earl A."/>
            <person name="Ward D."/>
            <person name="Feldgarden M."/>
            <person name="Gevers D."/>
            <person name="Izard J."/>
            <person name="Baranova O.V."/>
            <person name="Blanton J.M."/>
            <person name="Wade W.G."/>
            <person name="Dewhirst F.E."/>
            <person name="Young S.K."/>
            <person name="Zeng Q."/>
            <person name="Gargeya S."/>
            <person name="Fitzgerald M."/>
            <person name="Haas B."/>
            <person name="Abouelleil A."/>
            <person name="Alvarado L."/>
            <person name="Arachchi H.M."/>
            <person name="Berlin A."/>
            <person name="Chapman S.B."/>
            <person name="Gearin G."/>
            <person name="Goldberg J."/>
            <person name="Griggs A."/>
            <person name="Gujja S."/>
            <person name="Hansen M."/>
            <person name="Heiman D."/>
            <person name="Howarth C."/>
            <person name="Larimer J."/>
            <person name="Lui A."/>
            <person name="MacDonald P.J.P."/>
            <person name="McCowen C."/>
            <person name="Montmayeur A."/>
            <person name="Murphy C."/>
            <person name="Neiman D."/>
            <person name="Pearson M."/>
            <person name="Priest M."/>
            <person name="Roberts A."/>
            <person name="Saif S."/>
            <person name="Shea T."/>
            <person name="Sisk P."/>
            <person name="Stolte C."/>
            <person name="Sykes S."/>
            <person name="Wortman J."/>
            <person name="Nusbaum C."/>
            <person name="Birren B."/>
        </authorList>
    </citation>
    <scope>NUCLEOTIDE SEQUENCE [LARGE SCALE GENOMIC DNA]</scope>
    <source>
        <strain evidence="2 3">F0438</strain>
    </source>
</reference>
<dbReference type="HOGENOM" id="CLU_052657_2_1_10"/>
<dbReference type="Gene3D" id="1.20.1440.100">
    <property type="entry name" value="SG protein - dephosphorylation function"/>
    <property type="match status" value="1"/>
</dbReference>
<comment type="caution">
    <text evidence="2">The sequence shown here is derived from an EMBL/GenBank/DDBJ whole genome shotgun (WGS) entry which is preliminary data.</text>
</comment>
<sequence length="197" mass="23069">MTIYAFDFDGTLTRRDTFLVFARFAKGTSRTFFAIMLMLPLLVMMKLRLYPNWRAKQQLFSLLFRGMPIDQFDETCRRFAVENQNLLRPKGLQTIERAIGEGSKVVVITASIENWVKPFFHDLSGDIRIEGTRIDVRNGKLTGKFLTKNCYGREKLKRIKKLYPARSSYRLIAFGDSKGDSHLLRYADEKHYKPFRH</sequence>
<dbReference type="RefSeq" id="WP_006953003.1">
    <property type="nucleotide sequence ID" value="NZ_JH594522.1"/>
</dbReference>
<dbReference type="GO" id="GO:0000287">
    <property type="term" value="F:magnesium ion binding"/>
    <property type="evidence" value="ECO:0007669"/>
    <property type="project" value="TreeGrafter"/>
</dbReference>
<dbReference type="EMBL" id="AGWK01000041">
    <property type="protein sequence ID" value="EHO68745.1"/>
    <property type="molecule type" value="Genomic_DNA"/>
</dbReference>
<evidence type="ECO:0008006" key="4">
    <source>
        <dbReference type="Google" id="ProtNLM"/>
    </source>
</evidence>
<dbReference type="InterPro" id="IPR023214">
    <property type="entry name" value="HAD_sf"/>
</dbReference>
<keyword evidence="3" id="KW-1185">Reference proteome</keyword>
<dbReference type="Proteomes" id="UP000016023">
    <property type="component" value="Unassembled WGS sequence"/>
</dbReference>
<protein>
    <recommendedName>
        <fullName evidence="4">HAD hydrolase, family IB</fullName>
    </recommendedName>
</protein>
<dbReference type="eggNOG" id="COG0560">
    <property type="taxonomic scope" value="Bacteria"/>
</dbReference>
<dbReference type="Pfam" id="PF12710">
    <property type="entry name" value="HAD"/>
    <property type="match status" value="1"/>
</dbReference>
<dbReference type="PANTHER" id="PTHR43344">
    <property type="entry name" value="PHOSPHOSERINE PHOSPHATASE"/>
    <property type="match status" value="1"/>
</dbReference>
<keyword evidence="1" id="KW-1133">Transmembrane helix</keyword>
<evidence type="ECO:0000256" key="1">
    <source>
        <dbReference type="SAM" id="Phobius"/>
    </source>
</evidence>
<dbReference type="GO" id="GO:0036424">
    <property type="term" value="F:L-phosphoserine phosphatase activity"/>
    <property type="evidence" value="ECO:0007669"/>
    <property type="project" value="TreeGrafter"/>
</dbReference>
<dbReference type="SUPFAM" id="SSF56784">
    <property type="entry name" value="HAD-like"/>
    <property type="match status" value="1"/>
</dbReference>
<dbReference type="STRING" id="883158.HMPREF9140_01527"/>
<dbReference type="GO" id="GO:0005737">
    <property type="term" value="C:cytoplasm"/>
    <property type="evidence" value="ECO:0007669"/>
    <property type="project" value="TreeGrafter"/>
</dbReference>
<keyword evidence="1" id="KW-0472">Membrane</keyword>
<dbReference type="AlphaFoldDB" id="H1Q3N9"/>
<evidence type="ECO:0000313" key="3">
    <source>
        <dbReference type="Proteomes" id="UP000016023"/>
    </source>
</evidence>
<name>H1Q3N9_9BACT</name>
<keyword evidence="1" id="KW-0812">Transmembrane</keyword>
<feature type="transmembrane region" description="Helical" evidence="1">
    <location>
        <begin position="31"/>
        <end position="49"/>
    </location>
</feature>